<dbReference type="GO" id="GO:0020037">
    <property type="term" value="F:heme binding"/>
    <property type="evidence" value="ECO:0007669"/>
    <property type="project" value="InterPro"/>
</dbReference>
<evidence type="ECO:0000313" key="14">
    <source>
        <dbReference type="EMBL" id="UQC74784.1"/>
    </source>
</evidence>
<accession>A0A9Q8W964</accession>
<comment type="subcellular location">
    <subcellularLocation>
        <location evidence="2">Membrane</location>
        <topology evidence="2">Single-pass membrane protein</topology>
    </subcellularLocation>
</comment>
<gene>
    <name evidence="14" type="ORF">CLUP02_01436</name>
</gene>
<dbReference type="EMBL" id="CP019471">
    <property type="protein sequence ID" value="UQC74784.1"/>
    <property type="molecule type" value="Genomic_DNA"/>
</dbReference>
<evidence type="ECO:0000256" key="11">
    <source>
        <dbReference type="ARBA" id="ARBA00023136"/>
    </source>
</evidence>
<keyword evidence="8" id="KW-0560">Oxidoreductase</keyword>
<dbReference type="InterPro" id="IPR001128">
    <property type="entry name" value="Cyt_P450"/>
</dbReference>
<dbReference type="InterPro" id="IPR017972">
    <property type="entry name" value="Cyt_P450_CS"/>
</dbReference>
<dbReference type="GO" id="GO:0016705">
    <property type="term" value="F:oxidoreductase activity, acting on paired donors, with incorporation or reduction of molecular oxygen"/>
    <property type="evidence" value="ECO:0007669"/>
    <property type="project" value="InterPro"/>
</dbReference>
<evidence type="ECO:0000256" key="3">
    <source>
        <dbReference type="ARBA" id="ARBA00010617"/>
    </source>
</evidence>
<evidence type="ECO:0000256" key="7">
    <source>
        <dbReference type="ARBA" id="ARBA00022989"/>
    </source>
</evidence>
<evidence type="ECO:0000256" key="5">
    <source>
        <dbReference type="ARBA" id="ARBA00022692"/>
    </source>
</evidence>
<evidence type="ECO:0000256" key="4">
    <source>
        <dbReference type="ARBA" id="ARBA00022617"/>
    </source>
</evidence>
<evidence type="ECO:0000256" key="8">
    <source>
        <dbReference type="ARBA" id="ARBA00023002"/>
    </source>
</evidence>
<keyword evidence="7 13" id="KW-1133">Transmembrane helix</keyword>
<dbReference type="InterPro" id="IPR002401">
    <property type="entry name" value="Cyt_P450_E_grp-I"/>
</dbReference>
<name>A0A9Q8W964_9PEZI</name>
<keyword evidence="11 13" id="KW-0472">Membrane</keyword>
<dbReference type="SUPFAM" id="SSF48264">
    <property type="entry name" value="Cytochrome P450"/>
    <property type="match status" value="2"/>
</dbReference>
<sequence>MNRALGNRSDLLIAFLYDGSHDDSMRVLENVQQRSSSCSCCSGTRSDQLSTIAMSKGAKLGVKGSSIITMVSVNLPEQVRAHLSKLPAFSAFNIAITSLCLIAIYIFCRSFYYLYVSPLRHYPGPKLWAISRLPWNYVNMKGRISWRIRELHDQYGPVVRIAPDELSYTSSTAWKKIYGQRTPSEFPKALDGRGIAPPTMGGRKTLMTEDQAGHAKLRRAIKPAFSERALREQEYYFQNYTDTLVSQLKKVCKEGAVDISTWFNLLAFDILNDLAFGTSENCLNNADQPWLRLINTRAKAYVWIQLTVQYGVFDLLTWIAPRRVTESRRKHIAMTEVKVRQRIEAKNPGKDFMSYILDNPEEGNKLTNIELTMLAGTFIVAGSGTTAGGMSGLTYLLLHNPGKLEKVKAEIRGKFSTQKEITMVAAQNCRYLRACIDEGMRLYPPTPGSLPRWVPGEGEVIDGGWVPGGYAVAVNQFAAGHSEHNFRRAREFIPERWLELGPESEFANDDRAAVQPFSYGQHICIGRAMAFAEMSLTMAKMIWNFDFELENPAEDWWSKQGTYIMWEKCRPPELSLTSRMVDVRVSGPHPGGTHVSFPRSFSSAKSPVLGSGTSSTARWSLCLDSHVVSTSSSCRTNAKHPLEHVGRGRWRGLVTRFPLRWPAIIVKLKFCNGDDDDSILGSRACKRPIVRLSAEASRRPQIETQRNMASRTFSITTMAQFPSLKLHHHLHNIPLYTLIPLLLLIIHLLTLHHNISHARRARALSCHPAPLEPSKWPLGLDVVLASLRADREQRTPDHVAARFAALRRNGDGNNSNMEPNTNTNGGVYTFRMSLLGTTNVVTADPRNIQALLATQFRDFGMGLARSTNLKTVLGRSIFAADGPAWRSAREVMRPLFSRDNVSRLDLLEAHVQTLFLCIEKGTTTTTTNAADGTWSAPVSLASLFPCLTLDSATELFLGQSTRTLSARLHNDNSHPGTAFNHAFEKLLVVLGTRMRLRSFYWLYGNNDLRSCVATLHAFVDAAVAASDAAKAQGSSLARYDFLDVLRERCAGGGGDEEVGEQVLGLLAAGRDTTASLMSWVWYCLVRNPRVFAKLRAEITSTFGPCSSSMDPSETSMTFASLKQCTYLQAILSETLRLHSVVPFNSRRALVDTTLPAGGGPRGTDPIFVPAGTEVNFSTHVLHRRKDLWGEDADEFAPERWEAKRGSASAAWHFVPFNGGPRICIGQQLALTEAGYVIARMAQRYEAVEGLDVDVTRDWHNFTVVCGPGSPVDRNEAVLCRLKVAET</sequence>
<dbReference type="RefSeq" id="XP_049136433.1">
    <property type="nucleotide sequence ID" value="XM_049280476.1"/>
</dbReference>
<dbReference type="GeneID" id="73335486"/>
<dbReference type="CDD" id="cd11058">
    <property type="entry name" value="CYP60B-like"/>
    <property type="match status" value="1"/>
</dbReference>
<dbReference type="KEGG" id="clup:CLUP02_01436"/>
<evidence type="ECO:0000256" key="6">
    <source>
        <dbReference type="ARBA" id="ARBA00022723"/>
    </source>
</evidence>
<dbReference type="InterPro" id="IPR047146">
    <property type="entry name" value="Cyt_P450_E_CYP52_fungi"/>
</dbReference>
<reference evidence="14" key="1">
    <citation type="journal article" date="2021" name="Mol. Plant Microbe Interact.">
        <title>Complete Genome Sequence of the Plant-Pathogenic Fungus Colletotrichum lupini.</title>
        <authorList>
            <person name="Baroncelli R."/>
            <person name="Pensec F."/>
            <person name="Da Lio D."/>
            <person name="Boufleur T."/>
            <person name="Vicente I."/>
            <person name="Sarrocco S."/>
            <person name="Picot A."/>
            <person name="Baraldi E."/>
            <person name="Sukno S."/>
            <person name="Thon M."/>
            <person name="Le Floch G."/>
        </authorList>
    </citation>
    <scope>NUCLEOTIDE SEQUENCE</scope>
    <source>
        <strain evidence="14">IMI 504893</strain>
    </source>
</reference>
<keyword evidence="9 12" id="KW-0408">Iron</keyword>
<evidence type="ECO:0000256" key="10">
    <source>
        <dbReference type="ARBA" id="ARBA00023033"/>
    </source>
</evidence>
<organism evidence="14 15">
    <name type="scientific">Colletotrichum lupini</name>
    <dbReference type="NCBI Taxonomy" id="145971"/>
    <lineage>
        <taxon>Eukaryota</taxon>
        <taxon>Fungi</taxon>
        <taxon>Dikarya</taxon>
        <taxon>Ascomycota</taxon>
        <taxon>Pezizomycotina</taxon>
        <taxon>Sordariomycetes</taxon>
        <taxon>Hypocreomycetidae</taxon>
        <taxon>Glomerellales</taxon>
        <taxon>Glomerellaceae</taxon>
        <taxon>Colletotrichum</taxon>
        <taxon>Colletotrichum acutatum species complex</taxon>
    </lineage>
</organism>
<evidence type="ECO:0000313" key="15">
    <source>
        <dbReference type="Proteomes" id="UP000830671"/>
    </source>
</evidence>
<keyword evidence="10" id="KW-0503">Monooxygenase</keyword>
<protein>
    <submittedName>
        <fullName evidence="14">Cytochrome P450</fullName>
    </submittedName>
</protein>
<dbReference type="PRINTS" id="PR00385">
    <property type="entry name" value="P450"/>
</dbReference>
<dbReference type="Proteomes" id="UP000830671">
    <property type="component" value="Chromosome 1"/>
</dbReference>
<evidence type="ECO:0000256" key="9">
    <source>
        <dbReference type="ARBA" id="ARBA00023004"/>
    </source>
</evidence>
<dbReference type="CDD" id="cd11063">
    <property type="entry name" value="CYP52"/>
    <property type="match status" value="1"/>
</dbReference>
<dbReference type="Gene3D" id="1.10.630.10">
    <property type="entry name" value="Cytochrome P450"/>
    <property type="match status" value="2"/>
</dbReference>
<dbReference type="GO" id="GO:0004497">
    <property type="term" value="F:monooxygenase activity"/>
    <property type="evidence" value="ECO:0007669"/>
    <property type="project" value="UniProtKB-KW"/>
</dbReference>
<evidence type="ECO:0000256" key="2">
    <source>
        <dbReference type="ARBA" id="ARBA00004167"/>
    </source>
</evidence>
<feature type="transmembrane region" description="Helical" evidence="13">
    <location>
        <begin position="86"/>
        <end position="107"/>
    </location>
</feature>
<dbReference type="PANTHER" id="PTHR24287:SF1">
    <property type="entry name" value="P450, PUTATIVE (EUROFUNG)-RELATED"/>
    <property type="match status" value="1"/>
</dbReference>
<dbReference type="PRINTS" id="PR00463">
    <property type="entry name" value="EP450I"/>
</dbReference>
<feature type="binding site" description="axial binding residue" evidence="12">
    <location>
        <position position="1223"/>
    </location>
    <ligand>
        <name>heme</name>
        <dbReference type="ChEBI" id="CHEBI:30413"/>
    </ligand>
    <ligandPart>
        <name>Fe</name>
        <dbReference type="ChEBI" id="CHEBI:18248"/>
    </ligandPart>
</feature>
<keyword evidence="5 13" id="KW-0812">Transmembrane</keyword>
<dbReference type="InterPro" id="IPR036396">
    <property type="entry name" value="Cyt_P450_sf"/>
</dbReference>
<evidence type="ECO:0000256" key="1">
    <source>
        <dbReference type="ARBA" id="ARBA00001971"/>
    </source>
</evidence>
<dbReference type="PANTHER" id="PTHR24287">
    <property type="entry name" value="P450, PUTATIVE (EUROFUNG)-RELATED"/>
    <property type="match status" value="1"/>
</dbReference>
<comment type="similarity">
    <text evidence="3">Belongs to the cytochrome P450 family.</text>
</comment>
<proteinExistence type="inferred from homology"/>
<keyword evidence="4 12" id="KW-0349">Heme</keyword>
<keyword evidence="6 12" id="KW-0479">Metal-binding</keyword>
<dbReference type="GO" id="GO:0005506">
    <property type="term" value="F:iron ion binding"/>
    <property type="evidence" value="ECO:0007669"/>
    <property type="project" value="InterPro"/>
</dbReference>
<dbReference type="PROSITE" id="PS00086">
    <property type="entry name" value="CYTOCHROME_P450"/>
    <property type="match status" value="2"/>
</dbReference>
<comment type="cofactor">
    <cofactor evidence="1 12">
        <name>heme</name>
        <dbReference type="ChEBI" id="CHEBI:30413"/>
    </cofactor>
</comment>
<dbReference type="GO" id="GO:0016020">
    <property type="term" value="C:membrane"/>
    <property type="evidence" value="ECO:0007669"/>
    <property type="project" value="UniProtKB-SubCell"/>
</dbReference>
<dbReference type="Pfam" id="PF00067">
    <property type="entry name" value="p450"/>
    <property type="match status" value="2"/>
</dbReference>
<keyword evidence="15" id="KW-1185">Reference proteome</keyword>
<evidence type="ECO:0000256" key="13">
    <source>
        <dbReference type="SAM" id="Phobius"/>
    </source>
</evidence>
<evidence type="ECO:0000256" key="12">
    <source>
        <dbReference type="PIRSR" id="PIRSR602401-1"/>
    </source>
</evidence>